<dbReference type="EMBL" id="JACGWT010000006">
    <property type="protein sequence ID" value="MBA8796002.1"/>
    <property type="molecule type" value="Genomic_DNA"/>
</dbReference>
<name>A0A7W3P7J0_9ACTN</name>
<dbReference type="PRINTS" id="PR00419">
    <property type="entry name" value="ADXRDTASE"/>
</dbReference>
<dbReference type="Gene3D" id="3.50.50.60">
    <property type="entry name" value="FAD/NAD(P)-binding domain"/>
    <property type="match status" value="1"/>
</dbReference>
<gene>
    <name evidence="2" type="ORF">FHX74_003643</name>
</gene>
<comment type="caution">
    <text evidence="2">The sequence shown here is derived from an EMBL/GenBank/DDBJ whole genome shotgun (WGS) entry which is preliminary data.</text>
</comment>
<dbReference type="Pfam" id="PF01593">
    <property type="entry name" value="Amino_oxidase"/>
    <property type="match status" value="1"/>
</dbReference>
<proteinExistence type="predicted"/>
<protein>
    <submittedName>
        <fullName evidence="2">Phytoene dehydrogenase-like protein</fullName>
    </submittedName>
</protein>
<dbReference type="SUPFAM" id="SSF51905">
    <property type="entry name" value="FAD/NAD(P)-binding domain"/>
    <property type="match status" value="1"/>
</dbReference>
<feature type="domain" description="Amine oxidase" evidence="1">
    <location>
        <begin position="29"/>
        <end position="425"/>
    </location>
</feature>
<evidence type="ECO:0000259" key="1">
    <source>
        <dbReference type="Pfam" id="PF01593"/>
    </source>
</evidence>
<dbReference type="InterPro" id="IPR002937">
    <property type="entry name" value="Amino_oxidase"/>
</dbReference>
<dbReference type="PANTHER" id="PTHR42841">
    <property type="entry name" value="AMINE OXIDASE"/>
    <property type="match status" value="1"/>
</dbReference>
<dbReference type="InterPro" id="IPR036188">
    <property type="entry name" value="FAD/NAD-bd_sf"/>
</dbReference>
<accession>A0A7W3P7J0</accession>
<dbReference type="GO" id="GO:0016491">
    <property type="term" value="F:oxidoreductase activity"/>
    <property type="evidence" value="ECO:0007669"/>
    <property type="project" value="InterPro"/>
</dbReference>
<evidence type="ECO:0000313" key="3">
    <source>
        <dbReference type="Proteomes" id="UP000523079"/>
    </source>
</evidence>
<organism evidence="2 3">
    <name type="scientific">Microlunatus kandeliicorticis</name>
    <dbReference type="NCBI Taxonomy" id="1759536"/>
    <lineage>
        <taxon>Bacteria</taxon>
        <taxon>Bacillati</taxon>
        <taxon>Actinomycetota</taxon>
        <taxon>Actinomycetes</taxon>
        <taxon>Propionibacteriales</taxon>
        <taxon>Propionibacteriaceae</taxon>
        <taxon>Microlunatus</taxon>
    </lineage>
</organism>
<dbReference type="AlphaFoldDB" id="A0A7W3P7J0"/>
<dbReference type="RefSeq" id="WP_182561591.1">
    <property type="nucleotide sequence ID" value="NZ_JACGWT010000006.1"/>
</dbReference>
<sequence length="429" mass="45248">MGPSRDDADRAESTGQAAGLRVAVVGAGLAGLVCARHLTRAGAEVTVFERADRVGGRVTTDVVDGYRCDRGFQLINPAYPAVPRELDVPALDLRAFAAGVFVAHGSQGYRLADPRRLPSAVGDTVLAPVGTLTEKMAFACWAMRALLPVPKLLAGDDRTLAEALDQAGVRGLLRTGVVDQFLAGVLGEHDQRTSATFALLLVRSFLLGEPSVPSLGMRRVPEQLAAGLPDGALRLGVEVHEVAPGRVRTADGEHRVDAVVVATDPVTAERLTDVDAPPMRALTTYWHSTDEPPAPAAEARLLHLDADHRGPLVNSAVMTAVAPSYAPAGRHLVASTVVGDGTGADSAEPVVRRQLGLLYRGADVAGWELVHTHRITEALPAQEAPLRVRKPVRLDHGLYVAGDHRDTASIQGALVSGRRAAHAVLAAHR</sequence>
<evidence type="ECO:0000313" key="2">
    <source>
        <dbReference type="EMBL" id="MBA8796002.1"/>
    </source>
</evidence>
<keyword evidence="3" id="KW-1185">Reference proteome</keyword>
<dbReference type="Proteomes" id="UP000523079">
    <property type="component" value="Unassembled WGS sequence"/>
</dbReference>
<reference evidence="2 3" key="1">
    <citation type="submission" date="2020-07" db="EMBL/GenBank/DDBJ databases">
        <title>Sequencing the genomes of 1000 actinobacteria strains.</title>
        <authorList>
            <person name="Klenk H.-P."/>
        </authorList>
    </citation>
    <scope>NUCLEOTIDE SEQUENCE [LARGE SCALE GENOMIC DNA]</scope>
    <source>
        <strain evidence="2 3">DSM 100723</strain>
    </source>
</reference>